<keyword evidence="1" id="KW-0812">Transmembrane</keyword>
<protein>
    <submittedName>
        <fullName evidence="2">Uncharacterized protein</fullName>
    </submittedName>
</protein>
<evidence type="ECO:0000256" key="1">
    <source>
        <dbReference type="SAM" id="Phobius"/>
    </source>
</evidence>
<feature type="transmembrane region" description="Helical" evidence="1">
    <location>
        <begin position="59"/>
        <end position="81"/>
    </location>
</feature>
<accession>A0ABW7FSA3</accession>
<feature type="transmembrane region" description="Helical" evidence="1">
    <location>
        <begin position="424"/>
        <end position="443"/>
    </location>
</feature>
<evidence type="ECO:0000313" key="3">
    <source>
        <dbReference type="Proteomes" id="UP001606099"/>
    </source>
</evidence>
<dbReference type="EMBL" id="JBIGHZ010000001">
    <property type="protein sequence ID" value="MFG6447215.1"/>
    <property type="molecule type" value="Genomic_DNA"/>
</dbReference>
<keyword evidence="1" id="KW-0472">Membrane</keyword>
<dbReference type="RefSeq" id="WP_394458583.1">
    <property type="nucleotide sequence ID" value="NZ_JBIGHZ010000001.1"/>
</dbReference>
<gene>
    <name evidence="2" type="ORF">ACG0Z6_03035</name>
</gene>
<proteinExistence type="predicted"/>
<evidence type="ECO:0000313" key="2">
    <source>
        <dbReference type="EMBL" id="MFG6447215.1"/>
    </source>
</evidence>
<reference evidence="2 3" key="1">
    <citation type="submission" date="2024-08" db="EMBL/GenBank/DDBJ databases">
        <authorList>
            <person name="Lu H."/>
        </authorList>
    </citation>
    <scope>NUCLEOTIDE SEQUENCE [LARGE SCALE GENOMIC DNA]</scope>
    <source>
        <strain evidence="2 3">BYS180W</strain>
    </source>
</reference>
<feature type="transmembrane region" description="Helical" evidence="1">
    <location>
        <begin position="367"/>
        <end position="385"/>
    </location>
</feature>
<name>A0ABW7FSA3_9BURK</name>
<keyword evidence="1" id="KW-1133">Transmembrane helix</keyword>
<keyword evidence="3" id="KW-1185">Reference proteome</keyword>
<organism evidence="2 3">
    <name type="scientific">Roseateles rivi</name>
    <dbReference type="NCBI Taxonomy" id="3299028"/>
    <lineage>
        <taxon>Bacteria</taxon>
        <taxon>Pseudomonadati</taxon>
        <taxon>Pseudomonadota</taxon>
        <taxon>Betaproteobacteria</taxon>
        <taxon>Burkholderiales</taxon>
        <taxon>Sphaerotilaceae</taxon>
        <taxon>Roseateles</taxon>
    </lineage>
</organism>
<dbReference type="Proteomes" id="UP001606099">
    <property type="component" value="Unassembled WGS sequence"/>
</dbReference>
<feature type="transmembrane region" description="Helical" evidence="1">
    <location>
        <begin position="392"/>
        <end position="412"/>
    </location>
</feature>
<comment type="caution">
    <text evidence="2">The sequence shown here is derived from an EMBL/GenBank/DDBJ whole genome shotgun (WGS) entry which is preliminary data.</text>
</comment>
<sequence>MSAARTLAQRSPAVLKAWDPTGMGRFLLGAVTVWWLLIAFLAPQGTALADLLPMALPTQSVLLVALSMALQARLSGVHRVAQARVMPGHTLAQAQRQTLRGYAWAWGVCALPLVLIDLRTVLQAANAGLTDWAALPLGPAWLAWLALAGTALQACVQGQRVPRGSLSVLLCGLGLASTRLAGLWPGLSALELPGLLAQGLSALYLLLRGPTVLRQLLAQSPVDMQGPLQHMHALWQRWGRQFQWLDDLEGKIGNRFVFLSLLAAQQSMVLNHGSWGDSGLRLPLLVFIALPLLQCRHLHWRYQLMPQAVTRHRLGFSILKDSLRGIGLMLLPLLLFAAVLGLVFQLATEDAADAATLWRMAKIAGSLALDSVLAIELAVVLRGYAGSWPRAFWLLVRFGVVILLSVLASRYFDACGLLSLPRAFTPWTLGVQGLLMLALLPLVKHSWLGADWGSA</sequence>
<feature type="transmembrane region" description="Helical" evidence="1">
    <location>
        <begin position="134"/>
        <end position="154"/>
    </location>
</feature>
<feature type="transmembrane region" description="Helical" evidence="1">
    <location>
        <begin position="326"/>
        <end position="347"/>
    </location>
</feature>
<feature type="transmembrane region" description="Helical" evidence="1">
    <location>
        <begin position="102"/>
        <end position="122"/>
    </location>
</feature>